<feature type="region of interest" description="Disordered" evidence="11">
    <location>
        <begin position="803"/>
        <end position="828"/>
    </location>
</feature>
<sequence length="828" mass="92747">MDLNPIKVDSLVSFDELGLRNARPEDLDPEPTEFMERLRRWPKSTFCIVGNEFCERFSYLGMRSVLTLYLINILQFSNDNATILYHAFTVFAFSSPLLGSIIADGYIGKFWTIFSLSIIYACGNVVLAVASTFDKDSHFHPWLDLAGLLVIAMGTGGIKPCVSSFGADQFPSHYVVMISIFFSVFYFTINAGSMISMFVTPFFRTVPCMNHDSCYPLAFGIPAVLMVVSTIIFVLGSFFYKKVPPKDNVIARVFKAVCKAVYNRITKRSVRREHWLDHYLDGHKCDSDPQCIALAVKGKRIGEKCAQQQFADDIKSLVRVTVMMLPVPMFWALYDQQGSRWLIQAVAMNSEIWPGYSLLPDQMGVLNAILILLFIPLFQAFVYPAVEKCGIRTTPLRRMVLGGLLAAVAFSVCGFVQLKVNQTLPDIPADNMGFVSVINTFKNCNIHVTADGTDKYILANQSLVDDKVRELQQLYHFNVGDHKAINFNFTYAGSECFDYDKAPFSVPLDIKGGKTYFVAATPQGIFSGTSSIEKPQEGAGESSVSLNLLLPCSSLPTNVTWDHGCKNTASPKLSSYSSRIAACEFSEKPHCDPRNKKYYVWKEKDASLSRLHSDGTDIANGTAYAHKDIRPGVYQLFYVRYLKPDGDRTPSENDLEFYPIDDVILDVRGQGGVYTLTVATNGVYNVKENIFNLHAVVPKNHVSILWQVPQYVIITAAEILFSITGLEFSYSQAAPSLKSVVTAIWWFTVAFGDLVIIIIDKIVRIEDLAIIMFVFAAAMVVVIGVFILMSIFYYEYVDYSKKQDDRSPVEGNDNLSYEYDDEDCSTKL</sequence>
<evidence type="ECO:0000256" key="5">
    <source>
        <dbReference type="ARBA" id="ARBA00022856"/>
    </source>
</evidence>
<dbReference type="AlphaFoldDB" id="A0A1I8ANF1"/>
<dbReference type="Pfam" id="PF00854">
    <property type="entry name" value="PTR2"/>
    <property type="match status" value="2"/>
</dbReference>
<evidence type="ECO:0000256" key="7">
    <source>
        <dbReference type="ARBA" id="ARBA00022989"/>
    </source>
</evidence>
<evidence type="ECO:0000256" key="10">
    <source>
        <dbReference type="RuleBase" id="RU003755"/>
    </source>
</evidence>
<feature type="transmembrane region" description="Helical" evidence="12">
    <location>
        <begin position="771"/>
        <end position="794"/>
    </location>
</feature>
<dbReference type="InterPro" id="IPR018456">
    <property type="entry name" value="PTR2_symporter_CS"/>
</dbReference>
<keyword evidence="6" id="KW-0653">Protein transport</keyword>
<keyword evidence="5" id="KW-0571">Peptide transport</keyword>
<keyword evidence="13" id="KW-1185">Reference proteome</keyword>
<evidence type="ECO:0000256" key="9">
    <source>
        <dbReference type="ARBA" id="ARBA00078114"/>
    </source>
</evidence>
<feature type="transmembrane region" description="Helical" evidence="12">
    <location>
        <begin position="708"/>
        <end position="728"/>
    </location>
</feature>
<reference evidence="14" key="1">
    <citation type="submission" date="2016-11" db="UniProtKB">
        <authorList>
            <consortium name="WormBaseParasite"/>
        </authorList>
    </citation>
    <scope>IDENTIFICATION</scope>
</reference>
<evidence type="ECO:0000256" key="2">
    <source>
        <dbReference type="ARBA" id="ARBA00005982"/>
    </source>
</evidence>
<evidence type="ECO:0000256" key="3">
    <source>
        <dbReference type="ARBA" id="ARBA00022448"/>
    </source>
</evidence>
<evidence type="ECO:0000256" key="12">
    <source>
        <dbReference type="SAM" id="Phobius"/>
    </source>
</evidence>
<feature type="transmembrane region" description="Helical" evidence="12">
    <location>
        <begin position="365"/>
        <end position="386"/>
    </location>
</feature>
<evidence type="ECO:0000313" key="14">
    <source>
        <dbReference type="WBParaSite" id="L893_g7785.t1"/>
    </source>
</evidence>
<keyword evidence="7 12" id="KW-1133">Transmembrane helix</keyword>
<dbReference type="FunFam" id="1.20.1250.20:FF:000049">
    <property type="entry name" value="Solute carrier family 15 member 2"/>
    <property type="match status" value="1"/>
</dbReference>
<feature type="transmembrane region" description="Helical" evidence="12">
    <location>
        <begin position="110"/>
        <end position="130"/>
    </location>
</feature>
<feature type="transmembrane region" description="Helical" evidence="12">
    <location>
        <begin position="317"/>
        <end position="334"/>
    </location>
</feature>
<dbReference type="GO" id="GO:0022857">
    <property type="term" value="F:transmembrane transporter activity"/>
    <property type="evidence" value="ECO:0007669"/>
    <property type="project" value="InterPro"/>
</dbReference>
<comment type="similarity">
    <text evidence="2 10">Belongs to the major facilitator superfamily. Proton-dependent oligopeptide transporter (POT/PTR) (TC 2.A.17) family.</text>
</comment>
<dbReference type="PANTHER" id="PTHR11654">
    <property type="entry name" value="OLIGOPEPTIDE TRANSPORTER-RELATED"/>
    <property type="match status" value="1"/>
</dbReference>
<dbReference type="PROSITE" id="PS01022">
    <property type="entry name" value="PTR2_1"/>
    <property type="match status" value="1"/>
</dbReference>
<organism evidence="13 14">
    <name type="scientific">Steinernema glaseri</name>
    <dbReference type="NCBI Taxonomy" id="37863"/>
    <lineage>
        <taxon>Eukaryota</taxon>
        <taxon>Metazoa</taxon>
        <taxon>Ecdysozoa</taxon>
        <taxon>Nematoda</taxon>
        <taxon>Chromadorea</taxon>
        <taxon>Rhabditida</taxon>
        <taxon>Tylenchina</taxon>
        <taxon>Panagrolaimomorpha</taxon>
        <taxon>Strongyloidoidea</taxon>
        <taxon>Steinernematidae</taxon>
        <taxon>Steinernema</taxon>
    </lineage>
</organism>
<keyword evidence="3 10" id="KW-0813">Transport</keyword>
<dbReference type="GO" id="GO:0015031">
    <property type="term" value="P:protein transport"/>
    <property type="evidence" value="ECO:0007669"/>
    <property type="project" value="UniProtKB-KW"/>
</dbReference>
<dbReference type="GO" id="GO:0006857">
    <property type="term" value="P:oligopeptide transport"/>
    <property type="evidence" value="ECO:0007669"/>
    <property type="project" value="InterPro"/>
</dbReference>
<feature type="transmembrane region" description="Helical" evidence="12">
    <location>
        <begin position="142"/>
        <end position="162"/>
    </location>
</feature>
<dbReference type="GO" id="GO:0016020">
    <property type="term" value="C:membrane"/>
    <property type="evidence" value="ECO:0007669"/>
    <property type="project" value="UniProtKB-SubCell"/>
</dbReference>
<feature type="compositionally biased region" description="Acidic residues" evidence="11">
    <location>
        <begin position="818"/>
        <end position="828"/>
    </location>
</feature>
<feature type="transmembrane region" description="Helical" evidence="12">
    <location>
        <begin position="398"/>
        <end position="418"/>
    </location>
</feature>
<feature type="transmembrane region" description="Helical" evidence="12">
    <location>
        <begin position="740"/>
        <end position="759"/>
    </location>
</feature>
<evidence type="ECO:0000313" key="13">
    <source>
        <dbReference type="Proteomes" id="UP000095287"/>
    </source>
</evidence>
<feature type="transmembrane region" description="Helical" evidence="12">
    <location>
        <begin position="174"/>
        <end position="199"/>
    </location>
</feature>
<protein>
    <recommendedName>
        <fullName evidence="9">Oligopeptide transporter 1</fullName>
    </recommendedName>
</protein>
<dbReference type="Gene3D" id="1.20.1250.20">
    <property type="entry name" value="MFS general substrate transporter like domains"/>
    <property type="match status" value="2"/>
</dbReference>
<accession>A0A1I8ANF1</accession>
<evidence type="ECO:0000256" key="8">
    <source>
        <dbReference type="ARBA" id="ARBA00023136"/>
    </source>
</evidence>
<dbReference type="Proteomes" id="UP000095287">
    <property type="component" value="Unplaced"/>
</dbReference>
<evidence type="ECO:0000256" key="4">
    <source>
        <dbReference type="ARBA" id="ARBA00022692"/>
    </source>
</evidence>
<dbReference type="InterPro" id="IPR036259">
    <property type="entry name" value="MFS_trans_sf"/>
</dbReference>
<feature type="transmembrane region" description="Helical" evidence="12">
    <location>
        <begin position="83"/>
        <end position="103"/>
    </location>
</feature>
<name>A0A1I8ANF1_9BILA</name>
<proteinExistence type="inferred from homology"/>
<evidence type="ECO:0000256" key="1">
    <source>
        <dbReference type="ARBA" id="ARBA00004141"/>
    </source>
</evidence>
<dbReference type="PROSITE" id="PS01023">
    <property type="entry name" value="PTR2_2"/>
    <property type="match status" value="1"/>
</dbReference>
<dbReference type="WBParaSite" id="L893_g7785.t1">
    <property type="protein sequence ID" value="L893_g7785.t1"/>
    <property type="gene ID" value="L893_g7785"/>
</dbReference>
<comment type="subcellular location">
    <subcellularLocation>
        <location evidence="1 10">Membrane</location>
        <topology evidence="1 10">Multi-pass membrane protein</topology>
    </subcellularLocation>
</comment>
<dbReference type="SUPFAM" id="SSF103473">
    <property type="entry name" value="MFS general substrate transporter"/>
    <property type="match status" value="1"/>
</dbReference>
<keyword evidence="8 12" id="KW-0472">Membrane</keyword>
<evidence type="ECO:0000256" key="6">
    <source>
        <dbReference type="ARBA" id="ARBA00022927"/>
    </source>
</evidence>
<feature type="transmembrane region" description="Helical" evidence="12">
    <location>
        <begin position="219"/>
        <end position="240"/>
    </location>
</feature>
<keyword evidence="4 10" id="KW-0812">Transmembrane</keyword>
<evidence type="ECO:0000256" key="11">
    <source>
        <dbReference type="SAM" id="MobiDB-lite"/>
    </source>
</evidence>
<dbReference type="InterPro" id="IPR000109">
    <property type="entry name" value="POT_fam"/>
</dbReference>
<dbReference type="CDD" id="cd17347">
    <property type="entry name" value="MFS_SLC15A1_2_like"/>
    <property type="match status" value="1"/>
</dbReference>